<dbReference type="Proteomes" id="UP000064967">
    <property type="component" value="Chromosome"/>
</dbReference>
<dbReference type="Gene3D" id="3.40.309.10">
    <property type="entry name" value="Aldehyde Dehydrogenase, Chain A, domain 2"/>
    <property type="match status" value="1"/>
</dbReference>
<dbReference type="InterPro" id="IPR016163">
    <property type="entry name" value="Ald_DH_C"/>
</dbReference>
<protein>
    <submittedName>
        <fullName evidence="5">Aldehyde dehydrogenase</fullName>
    </submittedName>
</protein>
<evidence type="ECO:0000259" key="4">
    <source>
        <dbReference type="Pfam" id="PF00171"/>
    </source>
</evidence>
<keyword evidence="2" id="KW-0560">Oxidoreductase</keyword>
<dbReference type="AlphaFoldDB" id="A0A0K1PJY2"/>
<evidence type="ECO:0000313" key="5">
    <source>
        <dbReference type="EMBL" id="AKU93822.1"/>
    </source>
</evidence>
<proteinExistence type="inferred from homology"/>
<accession>A0A0K1PJY2</accession>
<feature type="compositionally biased region" description="Basic and acidic residues" evidence="3">
    <location>
        <begin position="286"/>
        <end position="297"/>
    </location>
</feature>
<evidence type="ECO:0000256" key="3">
    <source>
        <dbReference type="SAM" id="MobiDB-lite"/>
    </source>
</evidence>
<dbReference type="KEGG" id="llu:AKJ09_00486"/>
<dbReference type="PANTHER" id="PTHR43570">
    <property type="entry name" value="ALDEHYDE DEHYDROGENASE"/>
    <property type="match status" value="1"/>
</dbReference>
<dbReference type="PATRIC" id="fig|1391654.3.peg.496"/>
<keyword evidence="6" id="KW-1185">Reference proteome</keyword>
<dbReference type="InterPro" id="IPR012394">
    <property type="entry name" value="Aldehyde_DH_NAD(P)"/>
</dbReference>
<dbReference type="STRING" id="1391654.AKJ09_00486"/>
<name>A0A0K1PJY2_9BACT</name>
<dbReference type="GO" id="GO:0006081">
    <property type="term" value="P:aldehyde metabolic process"/>
    <property type="evidence" value="ECO:0007669"/>
    <property type="project" value="InterPro"/>
</dbReference>
<dbReference type="GO" id="GO:0004029">
    <property type="term" value="F:aldehyde dehydrogenase (NAD+) activity"/>
    <property type="evidence" value="ECO:0007669"/>
    <property type="project" value="TreeGrafter"/>
</dbReference>
<dbReference type="SUPFAM" id="SSF53720">
    <property type="entry name" value="ALDH-like"/>
    <property type="match status" value="1"/>
</dbReference>
<feature type="compositionally biased region" description="Polar residues" evidence="3">
    <location>
        <begin position="251"/>
        <end position="260"/>
    </location>
</feature>
<dbReference type="InterPro" id="IPR016162">
    <property type="entry name" value="Ald_DH_N"/>
</dbReference>
<evidence type="ECO:0000256" key="1">
    <source>
        <dbReference type="ARBA" id="ARBA00009986"/>
    </source>
</evidence>
<sequence length="352" mass="38997">MTTFKDLFEAQKAYFGTNVTRSHEWRIEQLDRMGRMLAENEARLQQAVAADFKTARQEYVLETFGSIGEVEYQKSQLKEWMEPTPAPVPRFLAKTGHKAVVYREPYGVTLVIGPFNGPLLLLLRPALTALAAGNTCILKLSAAVPASSALLADLVRQYFDPRAVAAVVGGREETTELLKLPFDFIFFTGSTRTGKVVARAAAENLTPVLLELGGQNPALVDETANIPDAAKKIVWGAMAWADSGVRHRAMRTSTSPSQRLSSPKPRKPCSSSTGRTQRATPTIRESSARERSRDLRRSSIPPKSSPAASPILKPVTSTRRSSIPFHGRTRSWRMRCLAQFCRSSRTRHSMKR</sequence>
<dbReference type="GO" id="GO:0005737">
    <property type="term" value="C:cytoplasm"/>
    <property type="evidence" value="ECO:0007669"/>
    <property type="project" value="TreeGrafter"/>
</dbReference>
<dbReference type="EMBL" id="CP012333">
    <property type="protein sequence ID" value="AKU93822.1"/>
    <property type="molecule type" value="Genomic_DNA"/>
</dbReference>
<dbReference type="PANTHER" id="PTHR43570:SF16">
    <property type="entry name" value="ALDEHYDE DEHYDROGENASE TYPE III, ISOFORM Q"/>
    <property type="match status" value="1"/>
</dbReference>
<comment type="similarity">
    <text evidence="1">Belongs to the aldehyde dehydrogenase family.</text>
</comment>
<dbReference type="InterPro" id="IPR015590">
    <property type="entry name" value="Aldehyde_DH_dom"/>
</dbReference>
<organism evidence="5 6">
    <name type="scientific">Labilithrix luteola</name>
    <dbReference type="NCBI Taxonomy" id="1391654"/>
    <lineage>
        <taxon>Bacteria</taxon>
        <taxon>Pseudomonadati</taxon>
        <taxon>Myxococcota</taxon>
        <taxon>Polyangia</taxon>
        <taxon>Polyangiales</taxon>
        <taxon>Labilitrichaceae</taxon>
        <taxon>Labilithrix</taxon>
    </lineage>
</organism>
<feature type="compositionally biased region" description="Low complexity" evidence="3">
    <location>
        <begin position="298"/>
        <end position="314"/>
    </location>
</feature>
<reference evidence="5 6" key="1">
    <citation type="submission" date="2015-08" db="EMBL/GenBank/DDBJ databases">
        <authorList>
            <person name="Babu N.S."/>
            <person name="Beckwith C.J."/>
            <person name="Beseler K.G."/>
            <person name="Brison A."/>
            <person name="Carone J.V."/>
            <person name="Caskin T.P."/>
            <person name="Diamond M."/>
            <person name="Durham M.E."/>
            <person name="Foxe J.M."/>
            <person name="Go M."/>
            <person name="Henderson B.A."/>
            <person name="Jones I.B."/>
            <person name="McGettigan J.A."/>
            <person name="Micheletti S.J."/>
            <person name="Nasrallah M.E."/>
            <person name="Ortiz D."/>
            <person name="Piller C.R."/>
            <person name="Privatt S.R."/>
            <person name="Schneider S.L."/>
            <person name="Sharp S."/>
            <person name="Smith T.C."/>
            <person name="Stanton J.D."/>
            <person name="Ullery H.E."/>
            <person name="Wilson R.J."/>
            <person name="Serrano M.G."/>
            <person name="Buck G."/>
            <person name="Lee V."/>
            <person name="Wang Y."/>
            <person name="Carvalho R."/>
            <person name="Voegtly L."/>
            <person name="Shi R."/>
            <person name="Duckworth R."/>
            <person name="Johnson A."/>
            <person name="Loviza R."/>
            <person name="Walstead R."/>
            <person name="Shah Z."/>
            <person name="Kiflezghi M."/>
            <person name="Wade K."/>
            <person name="Ball S.L."/>
            <person name="Bradley K.W."/>
            <person name="Asai D.J."/>
            <person name="Bowman C.A."/>
            <person name="Russell D.A."/>
            <person name="Pope W.H."/>
            <person name="Jacobs-Sera D."/>
            <person name="Hendrix R.W."/>
            <person name="Hatfull G.F."/>
        </authorList>
    </citation>
    <scope>NUCLEOTIDE SEQUENCE [LARGE SCALE GENOMIC DNA]</scope>
    <source>
        <strain evidence="5 6">DSM 27648</strain>
    </source>
</reference>
<feature type="region of interest" description="Disordered" evidence="3">
    <location>
        <begin position="246"/>
        <end position="326"/>
    </location>
</feature>
<feature type="domain" description="Aldehyde dehydrogenase" evidence="4">
    <location>
        <begin position="14"/>
        <end position="239"/>
    </location>
</feature>
<gene>
    <name evidence="5" type="ORF">AKJ09_00486</name>
</gene>
<evidence type="ECO:0000313" key="6">
    <source>
        <dbReference type="Proteomes" id="UP000064967"/>
    </source>
</evidence>
<dbReference type="Pfam" id="PF00171">
    <property type="entry name" value="Aldedh"/>
    <property type="match status" value="1"/>
</dbReference>
<evidence type="ECO:0000256" key="2">
    <source>
        <dbReference type="ARBA" id="ARBA00023002"/>
    </source>
</evidence>
<dbReference type="Gene3D" id="3.40.605.10">
    <property type="entry name" value="Aldehyde Dehydrogenase, Chain A, domain 1"/>
    <property type="match status" value="1"/>
</dbReference>
<dbReference type="InterPro" id="IPR016161">
    <property type="entry name" value="Ald_DH/histidinol_DH"/>
</dbReference>
<feature type="compositionally biased region" description="Polar residues" evidence="3">
    <location>
        <begin position="273"/>
        <end position="285"/>
    </location>
</feature>